<reference evidence="1 2" key="1">
    <citation type="submission" date="2020-04" db="EMBL/GenBank/DDBJ databases">
        <title>Collinsella sp. KGMB02528 nov., an anaerobic actinobacterium isolated from human feces.</title>
        <authorList>
            <person name="Han K.-I."/>
            <person name="Eom M.K."/>
            <person name="Kim J.-S."/>
            <person name="Lee K.C."/>
            <person name="Suh M.K."/>
            <person name="Park S.-H."/>
            <person name="Lee J.H."/>
            <person name="Kang S.W."/>
            <person name="Park J.-E."/>
            <person name="Oh B.S."/>
            <person name="Yu S.Y."/>
            <person name="Choi S.-H."/>
            <person name="Lee D.H."/>
            <person name="Yoon H."/>
            <person name="Kim B.-Y."/>
            <person name="Lee J.H."/>
            <person name="Lee J.-S."/>
        </authorList>
    </citation>
    <scope>NUCLEOTIDE SEQUENCE [LARGE SCALE GENOMIC DNA]</scope>
    <source>
        <strain evidence="1 2">KGMB02528</strain>
    </source>
</reference>
<gene>
    <name evidence="1" type="ORF">HF320_06310</name>
</gene>
<sequence>MLRMLRKTFYQTVTLGKKSSTLMALRARQGGASLYALCVFLGDNGE</sequence>
<name>A0A7X9YHY0_9ACTN</name>
<evidence type="ECO:0000313" key="1">
    <source>
        <dbReference type="EMBL" id="NMF55937.1"/>
    </source>
</evidence>
<keyword evidence="2" id="KW-1185">Reference proteome</keyword>
<proteinExistence type="predicted"/>
<organism evidence="1 2">
    <name type="scientific">Collinsella acetigenes</name>
    <dbReference type="NCBI Taxonomy" id="2713419"/>
    <lineage>
        <taxon>Bacteria</taxon>
        <taxon>Bacillati</taxon>
        <taxon>Actinomycetota</taxon>
        <taxon>Coriobacteriia</taxon>
        <taxon>Coriobacteriales</taxon>
        <taxon>Coriobacteriaceae</taxon>
        <taxon>Collinsella</taxon>
    </lineage>
</organism>
<dbReference type="Proteomes" id="UP000546970">
    <property type="component" value="Unassembled WGS sequence"/>
</dbReference>
<accession>A0A7X9YHY0</accession>
<dbReference type="AlphaFoldDB" id="A0A7X9YHY0"/>
<dbReference type="RefSeq" id="WP_169277573.1">
    <property type="nucleotide sequence ID" value="NZ_JABBCP010000004.1"/>
</dbReference>
<comment type="caution">
    <text evidence="1">The sequence shown here is derived from an EMBL/GenBank/DDBJ whole genome shotgun (WGS) entry which is preliminary data.</text>
</comment>
<protein>
    <submittedName>
        <fullName evidence="1">Uncharacterized protein</fullName>
    </submittedName>
</protein>
<evidence type="ECO:0000313" key="2">
    <source>
        <dbReference type="Proteomes" id="UP000546970"/>
    </source>
</evidence>
<dbReference type="EMBL" id="JABBCP010000004">
    <property type="protein sequence ID" value="NMF55937.1"/>
    <property type="molecule type" value="Genomic_DNA"/>
</dbReference>